<proteinExistence type="predicted"/>
<reference evidence="3" key="2">
    <citation type="submission" date="2025-08" db="UniProtKB">
        <authorList>
            <consortium name="RefSeq"/>
        </authorList>
    </citation>
    <scope>IDENTIFICATION</scope>
    <source>
        <tissue evidence="3">Blood</tissue>
    </source>
</reference>
<feature type="region of interest" description="Disordered" evidence="1">
    <location>
        <begin position="1"/>
        <end position="81"/>
    </location>
</feature>
<dbReference type="Proteomes" id="UP001652662">
    <property type="component" value="Chromosome 1"/>
</dbReference>
<evidence type="ECO:0000313" key="3">
    <source>
        <dbReference type="RefSeq" id="XP_070475619.1"/>
    </source>
</evidence>
<feature type="compositionally biased region" description="Pro residues" evidence="1">
    <location>
        <begin position="46"/>
        <end position="55"/>
    </location>
</feature>
<feature type="compositionally biased region" description="Pro residues" evidence="1">
    <location>
        <begin position="30"/>
        <end position="39"/>
    </location>
</feature>
<organism evidence="2 3">
    <name type="scientific">Equus przewalskii</name>
    <name type="common">Przewalski's horse</name>
    <name type="synonym">Equus caballus przewalskii</name>
    <dbReference type="NCBI Taxonomy" id="9798"/>
    <lineage>
        <taxon>Eukaryota</taxon>
        <taxon>Metazoa</taxon>
        <taxon>Chordata</taxon>
        <taxon>Craniata</taxon>
        <taxon>Vertebrata</taxon>
        <taxon>Euteleostomi</taxon>
        <taxon>Mammalia</taxon>
        <taxon>Eutheria</taxon>
        <taxon>Laurasiatheria</taxon>
        <taxon>Perissodactyla</taxon>
        <taxon>Equidae</taxon>
        <taxon>Equus</taxon>
    </lineage>
</organism>
<keyword evidence="2" id="KW-1185">Reference proteome</keyword>
<evidence type="ECO:0000256" key="1">
    <source>
        <dbReference type="SAM" id="MobiDB-lite"/>
    </source>
</evidence>
<reference evidence="2" key="1">
    <citation type="submission" date="2025-05" db="UniProtKB">
        <authorList>
            <consortium name="RefSeq"/>
        </authorList>
    </citation>
    <scope>NUCLEOTIDE SEQUENCE [LARGE SCALE GENOMIC DNA]</scope>
</reference>
<accession>A0ABM4PEK1</accession>
<sequence>MAVAAAASATELRGRRYKKAPQTRRTSLDQPPPPTPPPAALLSAPSAPPAAPSPGDPAAVWAGSPARLPTRGSCSASPGPRHQVLLSPHFTNEASEAFKLSQGYIPPEGIQTRAVSLHRTGFLHQCHHT</sequence>
<protein>
    <submittedName>
        <fullName evidence="3">Uncharacterized protein</fullName>
    </submittedName>
</protein>
<name>A0ABM4PEK1_EQUPR</name>
<dbReference type="GeneID" id="139083379"/>
<evidence type="ECO:0000313" key="2">
    <source>
        <dbReference type="Proteomes" id="UP001652662"/>
    </source>
</evidence>
<dbReference type="RefSeq" id="XP_070475619.1">
    <property type="nucleotide sequence ID" value="XM_070619518.1"/>
</dbReference>
<gene>
    <name evidence="3" type="primary">LOC139083379</name>
</gene>